<comment type="caution">
    <text evidence="2">The sequence shown here is derived from an EMBL/GenBank/DDBJ whole genome shotgun (WGS) entry which is preliminary data.</text>
</comment>
<dbReference type="InterPro" id="IPR010982">
    <property type="entry name" value="Lambda_DNA-bd_dom_sf"/>
</dbReference>
<dbReference type="SUPFAM" id="SSF47413">
    <property type="entry name" value="lambda repressor-like DNA-binding domains"/>
    <property type="match status" value="1"/>
</dbReference>
<evidence type="ECO:0000313" key="2">
    <source>
        <dbReference type="EMBL" id="PLS27482.1"/>
    </source>
</evidence>
<accession>A0A2N5IZU7</accession>
<dbReference type="Proteomes" id="UP000235034">
    <property type="component" value="Unassembled WGS sequence"/>
</dbReference>
<dbReference type="InterPro" id="IPR001387">
    <property type="entry name" value="Cro/C1-type_HTH"/>
</dbReference>
<dbReference type="EMBL" id="NMWT01000023">
    <property type="protein sequence ID" value="PLS27482.1"/>
    <property type="molecule type" value="Genomic_DNA"/>
</dbReference>
<evidence type="ECO:0000256" key="1">
    <source>
        <dbReference type="SAM" id="MobiDB-lite"/>
    </source>
</evidence>
<dbReference type="GO" id="GO:0003677">
    <property type="term" value="F:DNA binding"/>
    <property type="evidence" value="ECO:0007669"/>
    <property type="project" value="InterPro"/>
</dbReference>
<dbReference type="RefSeq" id="WP_101622621.1">
    <property type="nucleotide sequence ID" value="NZ_NMWT01000023.1"/>
</dbReference>
<reference evidence="2 3" key="1">
    <citation type="submission" date="2017-07" db="EMBL/GenBank/DDBJ databases">
        <title>Bifidobacterium novel species.</title>
        <authorList>
            <person name="Lugli G.A."/>
            <person name="Milani C."/>
            <person name="Duranti S."/>
            <person name="Mangifesta M."/>
        </authorList>
    </citation>
    <scope>NUCLEOTIDE SEQUENCE [LARGE SCALE GENOMIC DNA]</scope>
    <source>
        <strain evidence="2 3">77</strain>
    </source>
</reference>
<feature type="region of interest" description="Disordered" evidence="1">
    <location>
        <begin position="214"/>
        <end position="237"/>
    </location>
</feature>
<dbReference type="Gene3D" id="1.10.260.40">
    <property type="entry name" value="lambda repressor-like DNA-binding domains"/>
    <property type="match status" value="1"/>
</dbReference>
<sequence>MMNTTDILQAIMADTGWTASELARHMGIDKSSVAKVLRGERSMGSDLLAKGLERAGFTVRVERSAPFDPSPTDELHGLLAELRRPIDQRLIDNGMTWRSLSSRLDDLFHASDRDDQCIAFTQASYGIRDHRWLATLAGIYRHLRWGDGTSRRLMATTAISVGRRYRLASPWSPLPTTIIDHERERSSRRGKHPDTTFSHEFLIYNVLIPTADLPDESTPTNGIGTNGGTTRQRTDIL</sequence>
<protein>
    <submittedName>
        <fullName evidence="2">Fis family transcriptional regulator</fullName>
    </submittedName>
</protein>
<dbReference type="AlphaFoldDB" id="A0A2N5IZU7"/>
<name>A0A2N5IZU7_9BIFI</name>
<evidence type="ECO:0000313" key="3">
    <source>
        <dbReference type="Proteomes" id="UP000235034"/>
    </source>
</evidence>
<proteinExistence type="predicted"/>
<gene>
    <name evidence="2" type="ORF">Uis4E_1514</name>
</gene>
<dbReference type="CDD" id="cd00093">
    <property type="entry name" value="HTH_XRE"/>
    <property type="match status" value="1"/>
</dbReference>
<keyword evidence="3" id="KW-1185">Reference proteome</keyword>
<organism evidence="2 3">
    <name type="scientific">Bifidobacterium parmae</name>
    <dbReference type="NCBI Taxonomy" id="361854"/>
    <lineage>
        <taxon>Bacteria</taxon>
        <taxon>Bacillati</taxon>
        <taxon>Actinomycetota</taxon>
        <taxon>Actinomycetes</taxon>
        <taxon>Bifidobacteriales</taxon>
        <taxon>Bifidobacteriaceae</taxon>
        <taxon>Bifidobacterium</taxon>
    </lineage>
</organism>